<reference evidence="4" key="1">
    <citation type="submission" date="2018-06" db="EMBL/GenBank/DDBJ databases">
        <authorList>
            <person name="Zhirakovskaya E."/>
        </authorList>
    </citation>
    <scope>NUCLEOTIDE SEQUENCE</scope>
</reference>
<dbReference type="AlphaFoldDB" id="A0A3B1BHD5"/>
<dbReference type="EMBL" id="UOGE01000023">
    <property type="protein sequence ID" value="VAX17519.1"/>
    <property type="molecule type" value="Genomic_DNA"/>
</dbReference>
<dbReference type="InterPro" id="IPR002569">
    <property type="entry name" value="Met_Sox_Rdtase_MsrA_dom"/>
</dbReference>
<dbReference type="NCBIfam" id="TIGR00401">
    <property type="entry name" value="msrA"/>
    <property type="match status" value="1"/>
</dbReference>
<gene>
    <name evidence="4" type="ORF">MNBD_NITROSPINAE02-390</name>
</gene>
<evidence type="ECO:0000256" key="1">
    <source>
        <dbReference type="ARBA" id="ARBA00012502"/>
    </source>
</evidence>
<dbReference type="PANTHER" id="PTHR43774">
    <property type="entry name" value="PEPTIDE METHIONINE SULFOXIDE REDUCTASE"/>
    <property type="match status" value="1"/>
</dbReference>
<dbReference type="Gene3D" id="3.30.1060.10">
    <property type="entry name" value="Peptide methionine sulphoxide reductase MsrA"/>
    <property type="match status" value="1"/>
</dbReference>
<dbReference type="PANTHER" id="PTHR43774:SF1">
    <property type="entry name" value="PEPTIDE METHIONINE SULFOXIDE REDUCTASE MSRA 2"/>
    <property type="match status" value="1"/>
</dbReference>
<evidence type="ECO:0000256" key="2">
    <source>
        <dbReference type="ARBA" id="ARBA00023002"/>
    </source>
</evidence>
<dbReference type="EC" id="1.8.4.11" evidence="1"/>
<feature type="domain" description="Peptide methionine sulphoxide reductase MsrA" evidence="3">
    <location>
        <begin position="3"/>
        <end position="154"/>
    </location>
</feature>
<dbReference type="SUPFAM" id="SSF55068">
    <property type="entry name" value="Peptide methionine sulfoxide reductase"/>
    <property type="match status" value="1"/>
</dbReference>
<accession>A0A3B1BHD5</accession>
<organism evidence="4">
    <name type="scientific">hydrothermal vent metagenome</name>
    <dbReference type="NCBI Taxonomy" id="652676"/>
    <lineage>
        <taxon>unclassified sequences</taxon>
        <taxon>metagenomes</taxon>
        <taxon>ecological metagenomes</taxon>
    </lineage>
</organism>
<dbReference type="Pfam" id="PF01625">
    <property type="entry name" value="PMSR"/>
    <property type="match status" value="1"/>
</dbReference>
<dbReference type="InterPro" id="IPR036509">
    <property type="entry name" value="Met_Sox_Rdtase_MsrA_sf"/>
</dbReference>
<proteinExistence type="inferred from homology"/>
<evidence type="ECO:0000259" key="3">
    <source>
        <dbReference type="Pfam" id="PF01625"/>
    </source>
</evidence>
<keyword evidence="2 4" id="KW-0560">Oxidoreductase</keyword>
<evidence type="ECO:0000313" key="4">
    <source>
        <dbReference type="EMBL" id="VAX17519.1"/>
    </source>
</evidence>
<dbReference type="GO" id="GO:0008113">
    <property type="term" value="F:peptide-methionine (S)-S-oxide reductase activity"/>
    <property type="evidence" value="ECO:0007669"/>
    <property type="project" value="UniProtKB-EC"/>
</dbReference>
<dbReference type="HAMAP" id="MF_01401">
    <property type="entry name" value="MsrA"/>
    <property type="match status" value="1"/>
</dbReference>
<protein>
    <recommendedName>
        <fullName evidence="1">peptide-methionine (S)-S-oxide reductase</fullName>
        <ecNumber evidence="1">1.8.4.11</ecNumber>
    </recommendedName>
</protein>
<name>A0A3B1BHD5_9ZZZZ</name>
<sequence length="174" mass="19902">MDTATFAGGCFWCMEPPFAKLGGVAGVMPGYMGGTLTNPTYEDICTGMTGHAEVARVTFDKELVNYEKLLQTFWMNIDPTRKDGQFSDAGSQYRPVIFYHTDAQKLMAELSRMNLQDSGKFEREIVVEITEASTFYPAEEYHREYYKKNPGRYKMYRTGSGREGFLARTWDKRS</sequence>